<gene>
    <name evidence="7" type="ORF">LSG31_23080</name>
</gene>
<feature type="domain" description="HTH crp-type" evidence="6">
    <location>
        <begin position="166"/>
        <end position="237"/>
    </location>
</feature>
<dbReference type="SUPFAM" id="SSF46785">
    <property type="entry name" value="Winged helix' DNA-binding domain"/>
    <property type="match status" value="1"/>
</dbReference>
<dbReference type="Gene3D" id="2.60.120.10">
    <property type="entry name" value="Jelly Rolls"/>
    <property type="match status" value="1"/>
</dbReference>
<dbReference type="InterPro" id="IPR036388">
    <property type="entry name" value="WH-like_DNA-bd_sf"/>
</dbReference>
<name>A0ABY4CK41_9BACL</name>
<dbReference type="InterPro" id="IPR036390">
    <property type="entry name" value="WH_DNA-bd_sf"/>
</dbReference>
<dbReference type="EMBL" id="CP089291">
    <property type="protein sequence ID" value="UOF90699.1"/>
    <property type="molecule type" value="Genomic_DNA"/>
</dbReference>
<dbReference type="Gene3D" id="1.10.10.10">
    <property type="entry name" value="Winged helix-like DNA-binding domain superfamily/Winged helix DNA-binding domain"/>
    <property type="match status" value="1"/>
</dbReference>
<dbReference type="InterPro" id="IPR018490">
    <property type="entry name" value="cNMP-bd_dom_sf"/>
</dbReference>
<evidence type="ECO:0000256" key="4">
    <source>
        <dbReference type="ARBA" id="ARBA00023163"/>
    </source>
</evidence>
<evidence type="ECO:0000259" key="5">
    <source>
        <dbReference type="PROSITE" id="PS50042"/>
    </source>
</evidence>
<keyword evidence="8" id="KW-1185">Reference proteome</keyword>
<reference evidence="7" key="1">
    <citation type="submission" date="2021-12" db="EMBL/GenBank/DDBJ databases">
        <title>Alicyclobacillaceae gen. nov., sp. nov., isolated from chalcocite enrichment system.</title>
        <authorList>
            <person name="Jiang Z."/>
        </authorList>
    </citation>
    <scope>NUCLEOTIDE SEQUENCE</scope>
    <source>
        <strain evidence="7">MYW30-H2</strain>
    </source>
</reference>
<sequence>MYKSFSSSRESWGIMSCETHRNQPSCVLRVPIFKNLDMDTIEKLHEIIQKKTYKKGDFIFREGDRSETLFVVSDGMIKISKISEKGKEHSIRFLFPGDFFGQFALLQDKTHYANAEALEDVVVCTIHKNDFKEMLAKNPQITYQFLVELTNRLRETDEWVSNISLLEVERRLAKLLLIFYERSYPSNQILELPVAKKELAALIGTTPETVSRKLSHFESLGFIQLIGRTKIRMIDPNRLEKLV</sequence>
<dbReference type="Pfam" id="PF00027">
    <property type="entry name" value="cNMP_binding"/>
    <property type="match status" value="1"/>
</dbReference>
<keyword evidence="3" id="KW-0010">Activator</keyword>
<keyword evidence="1" id="KW-0805">Transcription regulation</keyword>
<evidence type="ECO:0000313" key="8">
    <source>
        <dbReference type="Proteomes" id="UP000830167"/>
    </source>
</evidence>
<dbReference type="PANTHER" id="PTHR24567">
    <property type="entry name" value="CRP FAMILY TRANSCRIPTIONAL REGULATORY PROTEIN"/>
    <property type="match status" value="1"/>
</dbReference>
<dbReference type="SMART" id="SM00100">
    <property type="entry name" value="cNMP"/>
    <property type="match status" value="1"/>
</dbReference>
<dbReference type="InterPro" id="IPR014710">
    <property type="entry name" value="RmlC-like_jellyroll"/>
</dbReference>
<dbReference type="SUPFAM" id="SSF51206">
    <property type="entry name" value="cAMP-binding domain-like"/>
    <property type="match status" value="1"/>
</dbReference>
<dbReference type="Pfam" id="PF13545">
    <property type="entry name" value="HTH_Crp_2"/>
    <property type="match status" value="1"/>
</dbReference>
<evidence type="ECO:0000259" key="6">
    <source>
        <dbReference type="PROSITE" id="PS51063"/>
    </source>
</evidence>
<dbReference type="RefSeq" id="WP_347437399.1">
    <property type="nucleotide sequence ID" value="NZ_CP089291.1"/>
</dbReference>
<evidence type="ECO:0000256" key="2">
    <source>
        <dbReference type="ARBA" id="ARBA00023125"/>
    </source>
</evidence>
<dbReference type="InterPro" id="IPR012318">
    <property type="entry name" value="HTH_CRP"/>
</dbReference>
<evidence type="ECO:0000313" key="7">
    <source>
        <dbReference type="EMBL" id="UOF90699.1"/>
    </source>
</evidence>
<dbReference type="SMART" id="SM00419">
    <property type="entry name" value="HTH_CRP"/>
    <property type="match status" value="1"/>
</dbReference>
<dbReference type="Proteomes" id="UP000830167">
    <property type="component" value="Chromosome"/>
</dbReference>
<evidence type="ECO:0000256" key="1">
    <source>
        <dbReference type="ARBA" id="ARBA00023015"/>
    </source>
</evidence>
<dbReference type="InterPro" id="IPR050397">
    <property type="entry name" value="Env_Response_Regulators"/>
</dbReference>
<dbReference type="InterPro" id="IPR000595">
    <property type="entry name" value="cNMP-bd_dom"/>
</dbReference>
<dbReference type="PROSITE" id="PS50042">
    <property type="entry name" value="CNMP_BINDING_3"/>
    <property type="match status" value="1"/>
</dbReference>
<dbReference type="CDD" id="cd00038">
    <property type="entry name" value="CAP_ED"/>
    <property type="match status" value="1"/>
</dbReference>
<protein>
    <submittedName>
        <fullName evidence="7">Crp/Fnr family transcriptional regulator</fullName>
    </submittedName>
</protein>
<keyword evidence="4" id="KW-0804">Transcription</keyword>
<dbReference type="PRINTS" id="PR00034">
    <property type="entry name" value="HTHCRP"/>
</dbReference>
<dbReference type="PANTHER" id="PTHR24567:SF28">
    <property type="entry name" value="LISTERIOLYSIN REGULATORY PROTEIN"/>
    <property type="match status" value="1"/>
</dbReference>
<organism evidence="7 8">
    <name type="scientific">Fodinisporobacter ferrooxydans</name>
    <dbReference type="NCBI Taxonomy" id="2901836"/>
    <lineage>
        <taxon>Bacteria</taxon>
        <taxon>Bacillati</taxon>
        <taxon>Bacillota</taxon>
        <taxon>Bacilli</taxon>
        <taxon>Bacillales</taxon>
        <taxon>Alicyclobacillaceae</taxon>
        <taxon>Fodinisporobacter</taxon>
    </lineage>
</organism>
<evidence type="ECO:0000256" key="3">
    <source>
        <dbReference type="ARBA" id="ARBA00023159"/>
    </source>
</evidence>
<keyword evidence="2" id="KW-0238">DNA-binding</keyword>
<accession>A0ABY4CK41</accession>
<proteinExistence type="predicted"/>
<feature type="domain" description="Cyclic nucleotide-binding" evidence="5">
    <location>
        <begin position="32"/>
        <end position="152"/>
    </location>
</feature>
<dbReference type="PROSITE" id="PS51063">
    <property type="entry name" value="HTH_CRP_2"/>
    <property type="match status" value="1"/>
</dbReference>